<organism evidence="2">
    <name type="scientific">Candidatus Kentrum sp. TC</name>
    <dbReference type="NCBI Taxonomy" id="2126339"/>
    <lineage>
        <taxon>Bacteria</taxon>
        <taxon>Pseudomonadati</taxon>
        <taxon>Pseudomonadota</taxon>
        <taxon>Gammaproteobacteria</taxon>
        <taxon>Candidatus Kentrum</taxon>
    </lineage>
</organism>
<dbReference type="EMBL" id="CAADFS010000029">
    <property type="protein sequence ID" value="VFK46211.1"/>
    <property type="molecule type" value="Genomic_DNA"/>
</dbReference>
<gene>
    <name evidence="2" type="ORF">BECKTC1821D_GA0114238_10293</name>
    <name evidence="1" type="ORF">BECKTC1821E_GA0114239_103033</name>
</gene>
<proteinExistence type="predicted"/>
<reference evidence="2" key="1">
    <citation type="submission" date="2019-02" db="EMBL/GenBank/DDBJ databases">
        <authorList>
            <person name="Gruber-Vodicka R. H."/>
            <person name="Seah K. B. B."/>
        </authorList>
    </citation>
    <scope>NUCLEOTIDE SEQUENCE</scope>
    <source>
        <strain evidence="2">BECK_BZ123</strain>
        <strain evidence="1">BECK_BZ125</strain>
    </source>
</reference>
<sequence length="89" mass="10235">MGAVSIELYDKGGLIARVECTANDVSFFKQQRDVEQRNGERVFKLAPPRKNFLIVSFKISRERDYPESTFLTQFSVRLVSAFPDVRCSK</sequence>
<name>A0A450YXA5_9GAMM</name>
<protein>
    <submittedName>
        <fullName evidence="2">Uncharacterized protein</fullName>
    </submittedName>
</protein>
<evidence type="ECO:0000313" key="2">
    <source>
        <dbReference type="EMBL" id="VFK46211.1"/>
    </source>
</evidence>
<accession>A0A450YXA5</accession>
<dbReference type="EMBL" id="CAADFT010000030">
    <property type="protein sequence ID" value="VFK44018.1"/>
    <property type="molecule type" value="Genomic_DNA"/>
</dbReference>
<evidence type="ECO:0000313" key="1">
    <source>
        <dbReference type="EMBL" id="VFK44018.1"/>
    </source>
</evidence>
<dbReference type="AlphaFoldDB" id="A0A450YXA5"/>